<protein>
    <recommendedName>
        <fullName evidence="1">N-acetyltransferase domain-containing protein</fullName>
    </recommendedName>
</protein>
<proteinExistence type="predicted"/>
<evidence type="ECO:0000313" key="3">
    <source>
        <dbReference type="Proteomes" id="UP000092544"/>
    </source>
</evidence>
<sequence length="152" mass="17213">MESMKFEHKKVEPSNENFQLLVAELNRSLSQITGDSGESSFLPEVFDSSKGGCIVVYLNKFSVACGVFRYYQNEVCELKRMYSNTSGAGSYLLEQLECYAVEKGYKKAVLSTRRVNLKAVNFYQRNSYSESRAYGKYVGVKRSICLSKVLVT</sequence>
<dbReference type="InterPro" id="IPR016181">
    <property type="entry name" value="Acyl_CoA_acyltransferase"/>
</dbReference>
<feature type="domain" description="N-acetyltransferase" evidence="1">
    <location>
        <begin position="6"/>
        <end position="152"/>
    </location>
</feature>
<dbReference type="InterPro" id="IPR000182">
    <property type="entry name" value="GNAT_dom"/>
</dbReference>
<reference evidence="2 3" key="1">
    <citation type="submission" date="2016-06" db="EMBL/GenBank/DDBJ databases">
        <authorList>
            <person name="Kjaerup R.B."/>
            <person name="Dalgaard T.S."/>
            <person name="Juul-Madsen H.R."/>
        </authorList>
    </citation>
    <scope>NUCLEOTIDE SEQUENCE [LARGE SCALE GENOMIC DNA]</scope>
    <source>
        <strain evidence="2 3">CECT 8886</strain>
    </source>
</reference>
<name>A0A1A8TVG2_9GAMM</name>
<dbReference type="STRING" id="1792290.MSP8886_04257"/>
<dbReference type="Pfam" id="PF00583">
    <property type="entry name" value="Acetyltransf_1"/>
    <property type="match status" value="1"/>
</dbReference>
<dbReference type="GO" id="GO:0016747">
    <property type="term" value="F:acyltransferase activity, transferring groups other than amino-acyl groups"/>
    <property type="evidence" value="ECO:0007669"/>
    <property type="project" value="InterPro"/>
</dbReference>
<dbReference type="PROSITE" id="PS51186">
    <property type="entry name" value="GNAT"/>
    <property type="match status" value="1"/>
</dbReference>
<dbReference type="Proteomes" id="UP000092544">
    <property type="component" value="Unassembled WGS sequence"/>
</dbReference>
<evidence type="ECO:0000313" key="2">
    <source>
        <dbReference type="EMBL" id="SBS37766.1"/>
    </source>
</evidence>
<keyword evidence="3" id="KW-1185">Reference proteome</keyword>
<dbReference type="SUPFAM" id="SSF55729">
    <property type="entry name" value="Acyl-CoA N-acyltransferases (Nat)"/>
    <property type="match status" value="1"/>
</dbReference>
<gene>
    <name evidence="2" type="ORF">MSP8886_04257</name>
</gene>
<dbReference type="EMBL" id="FLOB01000021">
    <property type="protein sequence ID" value="SBS37766.1"/>
    <property type="molecule type" value="Genomic_DNA"/>
</dbReference>
<dbReference type="AlphaFoldDB" id="A0A1A8TVG2"/>
<accession>A0A1A8TVG2</accession>
<dbReference type="Gene3D" id="3.40.630.30">
    <property type="match status" value="1"/>
</dbReference>
<evidence type="ECO:0000259" key="1">
    <source>
        <dbReference type="PROSITE" id="PS51186"/>
    </source>
</evidence>
<organism evidence="2 3">
    <name type="scientific">Marinomonas spartinae</name>
    <dbReference type="NCBI Taxonomy" id="1792290"/>
    <lineage>
        <taxon>Bacteria</taxon>
        <taxon>Pseudomonadati</taxon>
        <taxon>Pseudomonadota</taxon>
        <taxon>Gammaproteobacteria</taxon>
        <taxon>Oceanospirillales</taxon>
        <taxon>Oceanospirillaceae</taxon>
        <taxon>Marinomonas</taxon>
    </lineage>
</organism>